<comment type="caution">
    <text evidence="1">The sequence shown here is derived from an EMBL/GenBank/DDBJ whole genome shotgun (WGS) entry which is preliminary data.</text>
</comment>
<reference evidence="1 2" key="1">
    <citation type="submission" date="2024-05" db="EMBL/GenBank/DDBJ databases">
        <title>Genome sequencing and assembly of Indian major carp, Cirrhinus mrigala (Hamilton, 1822).</title>
        <authorList>
            <person name="Mohindra V."/>
            <person name="Chowdhury L.M."/>
            <person name="Lal K."/>
            <person name="Jena J.K."/>
        </authorList>
    </citation>
    <scope>NUCLEOTIDE SEQUENCE [LARGE SCALE GENOMIC DNA]</scope>
    <source>
        <strain evidence="1">CM1030</strain>
        <tissue evidence="1">Blood</tissue>
    </source>
</reference>
<sequence>AYPAEPVGVVCRVDGLYQVIEYSEVQPETAEMKGPGGELLFRAGNICNHFFTRDFLKDVTEYV</sequence>
<evidence type="ECO:0000313" key="1">
    <source>
        <dbReference type="EMBL" id="KAL0193376.1"/>
    </source>
</evidence>
<dbReference type="EMBL" id="JAMKFB020000005">
    <property type="protein sequence ID" value="KAL0193376.1"/>
    <property type="molecule type" value="Genomic_DNA"/>
</dbReference>
<dbReference type="SUPFAM" id="SSF53448">
    <property type="entry name" value="Nucleotide-diphospho-sugar transferases"/>
    <property type="match status" value="1"/>
</dbReference>
<dbReference type="Gene3D" id="3.90.550.10">
    <property type="entry name" value="Spore Coat Polysaccharide Biosynthesis Protein SpsA, Chain A"/>
    <property type="match status" value="1"/>
</dbReference>
<protein>
    <submittedName>
        <fullName evidence="1">Uncharacterized protein</fullName>
    </submittedName>
</protein>
<dbReference type="InterPro" id="IPR029044">
    <property type="entry name" value="Nucleotide-diphossugar_trans"/>
</dbReference>
<dbReference type="PANTHER" id="PTHR11952:SF6">
    <property type="entry name" value="UDP-N-ACETYLHEXOSAMINE PYROPHOSPHORYLASE-LIKE PROTEIN 1"/>
    <property type="match status" value="1"/>
</dbReference>
<dbReference type="AlphaFoldDB" id="A0ABD0R4E2"/>
<dbReference type="PANTHER" id="PTHR11952">
    <property type="entry name" value="UDP- GLUCOSE PYROPHOSPHORYLASE"/>
    <property type="match status" value="1"/>
</dbReference>
<name>A0ABD0R4E2_CIRMR</name>
<feature type="non-terminal residue" evidence="1">
    <location>
        <position position="63"/>
    </location>
</feature>
<proteinExistence type="predicted"/>
<evidence type="ECO:0000313" key="2">
    <source>
        <dbReference type="Proteomes" id="UP001529510"/>
    </source>
</evidence>
<accession>A0ABD0R4E2</accession>
<feature type="non-terminal residue" evidence="1">
    <location>
        <position position="1"/>
    </location>
</feature>
<organism evidence="1 2">
    <name type="scientific">Cirrhinus mrigala</name>
    <name type="common">Mrigala</name>
    <dbReference type="NCBI Taxonomy" id="683832"/>
    <lineage>
        <taxon>Eukaryota</taxon>
        <taxon>Metazoa</taxon>
        <taxon>Chordata</taxon>
        <taxon>Craniata</taxon>
        <taxon>Vertebrata</taxon>
        <taxon>Euteleostomi</taxon>
        <taxon>Actinopterygii</taxon>
        <taxon>Neopterygii</taxon>
        <taxon>Teleostei</taxon>
        <taxon>Ostariophysi</taxon>
        <taxon>Cypriniformes</taxon>
        <taxon>Cyprinidae</taxon>
        <taxon>Labeoninae</taxon>
        <taxon>Labeonini</taxon>
        <taxon>Cirrhinus</taxon>
    </lineage>
</organism>
<gene>
    <name evidence="1" type="ORF">M9458_011672</name>
</gene>
<dbReference type="InterPro" id="IPR039741">
    <property type="entry name" value="UDP-sugar_pyrophosphorylase"/>
</dbReference>
<keyword evidence="2" id="KW-1185">Reference proteome</keyword>
<dbReference type="Proteomes" id="UP001529510">
    <property type="component" value="Unassembled WGS sequence"/>
</dbReference>